<dbReference type="SUPFAM" id="SSF88946">
    <property type="entry name" value="Sigma2 domain of RNA polymerase sigma factors"/>
    <property type="match status" value="1"/>
</dbReference>
<keyword evidence="5" id="KW-0804">Transcription</keyword>
<evidence type="ECO:0000259" key="6">
    <source>
        <dbReference type="Pfam" id="PF04542"/>
    </source>
</evidence>
<evidence type="ECO:0000313" key="8">
    <source>
        <dbReference type="EMBL" id="CCK75019.1"/>
    </source>
</evidence>
<sequence length="188" mass="22055">MKSLKQQTDEELMVLIQAFNHEAFSELVIRHSDRFYALSYRTLFHQSDAEDIVQESFLKLWRKPTLWQQKRGVQFKTWFYRIIVNACYDLNKKKSSQESSLVDNDYEEAAAEEDHTSQQLSDIDTALKNLPERQRTALNLCFYEELSNKEAASIMDIRLKALQSLIMRAKTALKAQLSISEEDDHENK</sequence>
<protein>
    <submittedName>
        <fullName evidence="8">RNA polymerase ECF-type sigma factor, putative</fullName>
    </submittedName>
</protein>
<dbReference type="SUPFAM" id="SSF88659">
    <property type="entry name" value="Sigma3 and sigma4 domains of RNA polymerase sigma factors"/>
    <property type="match status" value="1"/>
</dbReference>
<reference evidence="8 9" key="1">
    <citation type="journal article" date="2013" name="Nat. Commun.">
        <title>Genome sequence and functional genomic analysis of the oil-degrading bacterium Oleispira antarctica.</title>
        <authorList>
            <person name="Kube M."/>
            <person name="Chernikova T.N."/>
            <person name="Al-Ramahi Y."/>
            <person name="Beloqui A."/>
            <person name="Lopez-Cortez N."/>
            <person name="Guazzaroni M.E."/>
            <person name="Heipieper H.J."/>
            <person name="Klages S."/>
            <person name="Kotsyurbenko O.R."/>
            <person name="Langer I."/>
            <person name="Nechitaylo T.Y."/>
            <person name="Lunsdorf H."/>
            <person name="Fernandez M."/>
            <person name="Juarez S."/>
            <person name="Ciordia S."/>
            <person name="Singer A."/>
            <person name="Kagan O."/>
            <person name="Egorova O."/>
            <person name="Petit P.A."/>
            <person name="Stogios P."/>
            <person name="Kim Y."/>
            <person name="Tchigvintsev A."/>
            <person name="Flick R."/>
            <person name="Denaro R."/>
            <person name="Genovese M."/>
            <person name="Albar J.P."/>
            <person name="Reva O.N."/>
            <person name="Martinez-Gomariz M."/>
            <person name="Tran H."/>
            <person name="Ferrer M."/>
            <person name="Savchenko A."/>
            <person name="Yakunin A.F."/>
            <person name="Yakimov M.M."/>
            <person name="Golyshina O.V."/>
            <person name="Reinhardt R."/>
            <person name="Golyshin P.N."/>
        </authorList>
    </citation>
    <scope>NUCLEOTIDE SEQUENCE [LARGE SCALE GENOMIC DNA]</scope>
</reference>
<dbReference type="PANTHER" id="PTHR43133:SF8">
    <property type="entry name" value="RNA POLYMERASE SIGMA FACTOR HI_1459-RELATED"/>
    <property type="match status" value="1"/>
</dbReference>
<dbReference type="Pfam" id="PF08281">
    <property type="entry name" value="Sigma70_r4_2"/>
    <property type="match status" value="1"/>
</dbReference>
<name>R4YSD9_OLEAN</name>
<dbReference type="InterPro" id="IPR014284">
    <property type="entry name" value="RNA_pol_sigma-70_dom"/>
</dbReference>
<gene>
    <name evidence="8" type="ORF">OLEAN_C08430</name>
</gene>
<feature type="domain" description="RNA polymerase sigma-70 region 2" evidence="6">
    <location>
        <begin position="27"/>
        <end position="95"/>
    </location>
</feature>
<dbReference type="AlphaFoldDB" id="R4YSD9"/>
<evidence type="ECO:0000256" key="3">
    <source>
        <dbReference type="ARBA" id="ARBA00023082"/>
    </source>
</evidence>
<evidence type="ECO:0000256" key="1">
    <source>
        <dbReference type="ARBA" id="ARBA00010641"/>
    </source>
</evidence>
<dbReference type="InterPro" id="IPR013324">
    <property type="entry name" value="RNA_pol_sigma_r3/r4-like"/>
</dbReference>
<comment type="similarity">
    <text evidence="1">Belongs to the sigma-70 factor family. ECF subfamily.</text>
</comment>
<dbReference type="InterPro" id="IPR039425">
    <property type="entry name" value="RNA_pol_sigma-70-like"/>
</dbReference>
<dbReference type="KEGG" id="oai:OLEAN_C08430"/>
<dbReference type="PANTHER" id="PTHR43133">
    <property type="entry name" value="RNA POLYMERASE ECF-TYPE SIGMA FACTO"/>
    <property type="match status" value="1"/>
</dbReference>
<keyword evidence="9" id="KW-1185">Reference proteome</keyword>
<dbReference type="GO" id="GO:0006352">
    <property type="term" value="P:DNA-templated transcription initiation"/>
    <property type="evidence" value="ECO:0007669"/>
    <property type="project" value="InterPro"/>
</dbReference>
<feature type="domain" description="RNA polymerase sigma factor 70 region 4 type 2" evidence="7">
    <location>
        <begin position="122"/>
        <end position="173"/>
    </location>
</feature>
<dbReference type="InterPro" id="IPR013249">
    <property type="entry name" value="RNA_pol_sigma70_r4_t2"/>
</dbReference>
<dbReference type="Gene3D" id="1.10.1740.10">
    <property type="match status" value="1"/>
</dbReference>
<proteinExistence type="inferred from homology"/>
<evidence type="ECO:0000313" key="9">
    <source>
        <dbReference type="Proteomes" id="UP000032749"/>
    </source>
</evidence>
<evidence type="ECO:0000259" key="7">
    <source>
        <dbReference type="Pfam" id="PF08281"/>
    </source>
</evidence>
<keyword evidence="4" id="KW-0238">DNA-binding</keyword>
<dbReference type="InterPro" id="IPR036388">
    <property type="entry name" value="WH-like_DNA-bd_sf"/>
</dbReference>
<dbReference type="STRING" id="698738.OLEAN_C08430"/>
<keyword evidence="3" id="KW-0731">Sigma factor</keyword>
<dbReference type="Pfam" id="PF04542">
    <property type="entry name" value="Sigma70_r2"/>
    <property type="match status" value="1"/>
</dbReference>
<dbReference type="EMBL" id="FO203512">
    <property type="protein sequence ID" value="CCK75019.1"/>
    <property type="molecule type" value="Genomic_DNA"/>
</dbReference>
<evidence type="ECO:0000256" key="4">
    <source>
        <dbReference type="ARBA" id="ARBA00023125"/>
    </source>
</evidence>
<organism evidence="8 9">
    <name type="scientific">Oleispira antarctica RB-8</name>
    <dbReference type="NCBI Taxonomy" id="698738"/>
    <lineage>
        <taxon>Bacteria</taxon>
        <taxon>Pseudomonadati</taxon>
        <taxon>Pseudomonadota</taxon>
        <taxon>Gammaproteobacteria</taxon>
        <taxon>Oceanospirillales</taxon>
        <taxon>Oceanospirillaceae</taxon>
        <taxon>Oleispira</taxon>
    </lineage>
</organism>
<dbReference type="Gene3D" id="1.10.10.10">
    <property type="entry name" value="Winged helix-like DNA-binding domain superfamily/Winged helix DNA-binding domain"/>
    <property type="match status" value="1"/>
</dbReference>
<dbReference type="CDD" id="cd06171">
    <property type="entry name" value="Sigma70_r4"/>
    <property type="match status" value="1"/>
</dbReference>
<accession>R4YSD9</accession>
<dbReference type="Proteomes" id="UP000032749">
    <property type="component" value="Chromosome"/>
</dbReference>
<dbReference type="InterPro" id="IPR007627">
    <property type="entry name" value="RNA_pol_sigma70_r2"/>
</dbReference>
<keyword evidence="2" id="KW-0805">Transcription regulation</keyword>
<dbReference type="InterPro" id="IPR013325">
    <property type="entry name" value="RNA_pol_sigma_r2"/>
</dbReference>
<dbReference type="NCBIfam" id="TIGR02937">
    <property type="entry name" value="sigma70-ECF"/>
    <property type="match status" value="1"/>
</dbReference>
<dbReference type="HOGENOM" id="CLU_047691_3_0_6"/>
<dbReference type="GO" id="GO:0016987">
    <property type="term" value="F:sigma factor activity"/>
    <property type="evidence" value="ECO:0007669"/>
    <property type="project" value="UniProtKB-KW"/>
</dbReference>
<evidence type="ECO:0000256" key="2">
    <source>
        <dbReference type="ARBA" id="ARBA00023015"/>
    </source>
</evidence>
<evidence type="ECO:0000256" key="5">
    <source>
        <dbReference type="ARBA" id="ARBA00023163"/>
    </source>
</evidence>
<dbReference type="GO" id="GO:0003677">
    <property type="term" value="F:DNA binding"/>
    <property type="evidence" value="ECO:0007669"/>
    <property type="project" value="UniProtKB-KW"/>
</dbReference>